<dbReference type="Gene3D" id="3.40.50.1240">
    <property type="entry name" value="Phosphoglycerate mutase-like"/>
    <property type="match status" value="1"/>
</dbReference>
<reference evidence="1" key="1">
    <citation type="submission" date="2022-04" db="EMBL/GenBank/DDBJ databases">
        <authorList>
            <person name="Criscuolo A."/>
        </authorList>
    </citation>
    <scope>NUCLEOTIDE SEQUENCE</scope>
    <source>
        <strain evidence="1">CIP111895</strain>
    </source>
</reference>
<dbReference type="InterPro" id="IPR013078">
    <property type="entry name" value="His_Pase_superF_clade-1"/>
</dbReference>
<evidence type="ECO:0000313" key="2">
    <source>
        <dbReference type="Proteomes" id="UP000838308"/>
    </source>
</evidence>
<evidence type="ECO:0000313" key="1">
    <source>
        <dbReference type="EMBL" id="CAH2717607.1"/>
    </source>
</evidence>
<dbReference type="Proteomes" id="UP000838308">
    <property type="component" value="Unassembled WGS sequence"/>
</dbReference>
<dbReference type="InterPro" id="IPR003094">
    <property type="entry name" value="6Pfruct_kin"/>
</dbReference>
<dbReference type="PANTHER" id="PTHR10606:SF32">
    <property type="entry name" value="6-PHOSPHOFRUCTO-2-KINASE 1"/>
    <property type="match status" value="1"/>
</dbReference>
<comment type="caution">
    <text evidence="1">The sequence shown here is derived from an EMBL/GenBank/DDBJ whole genome shotgun (WGS) entry which is preliminary data.</text>
</comment>
<protein>
    <submittedName>
        <fullName evidence="1">Phosphoserine phosphatase 1</fullName>
        <ecNumber evidence="1">3.1.3.3</ecNumber>
    </submittedName>
</protein>
<proteinExistence type="predicted"/>
<dbReference type="PANTHER" id="PTHR10606">
    <property type="entry name" value="6-PHOSPHOFRUCTO-2-KINASE/FRUCTOSE-2,6-BISPHOSPHATASE"/>
    <property type="match status" value="1"/>
</dbReference>
<accession>A0ABM9EY24</accession>
<dbReference type="EC" id="3.1.3.3" evidence="1"/>
<dbReference type="EMBL" id="CALBWS010000055">
    <property type="protein sequence ID" value="CAH2717607.1"/>
    <property type="molecule type" value="Genomic_DNA"/>
</dbReference>
<dbReference type="RefSeq" id="WP_248737818.1">
    <property type="nucleotide sequence ID" value="NZ_CALBWS010000055.1"/>
</dbReference>
<gene>
    <name evidence="1" type="primary">pspA_2</name>
    <name evidence="1" type="ORF">BACCIP111895_04823</name>
</gene>
<keyword evidence="2" id="KW-1185">Reference proteome</keyword>
<dbReference type="CDD" id="cd07067">
    <property type="entry name" value="HP_PGM_like"/>
    <property type="match status" value="1"/>
</dbReference>
<dbReference type="SUPFAM" id="SSF53254">
    <property type="entry name" value="Phosphoglycerate mutase-like"/>
    <property type="match status" value="1"/>
</dbReference>
<keyword evidence="1" id="KW-0378">Hydrolase</keyword>
<organism evidence="1 2">
    <name type="scientific">Neobacillus rhizosphaerae</name>
    <dbReference type="NCBI Taxonomy" id="2880965"/>
    <lineage>
        <taxon>Bacteria</taxon>
        <taxon>Bacillati</taxon>
        <taxon>Bacillota</taxon>
        <taxon>Bacilli</taxon>
        <taxon>Bacillales</taxon>
        <taxon>Bacillaceae</taxon>
        <taxon>Neobacillus</taxon>
    </lineage>
</organism>
<dbReference type="InterPro" id="IPR029033">
    <property type="entry name" value="His_PPase_superfam"/>
</dbReference>
<name>A0ABM9EY24_9BACI</name>
<dbReference type="Pfam" id="PF00300">
    <property type="entry name" value="His_Phos_1"/>
    <property type="match status" value="1"/>
</dbReference>
<dbReference type="GO" id="GO:0016787">
    <property type="term" value="F:hydrolase activity"/>
    <property type="evidence" value="ECO:0007669"/>
    <property type="project" value="UniProtKB-KW"/>
</dbReference>
<sequence>MRLDQLKEINLGEWEGQIQEEIEKKDPERFESFWKTPHLFKLNSGESFAEVQNRVLPELKNIVRNHIGTNILIVTHTVVVKILMAYFEGSALSDLWNPPYIHPACLCKVEIEEDKQIICLHGDISHFKQQIIESY</sequence>